<accession>A0ABQ7Z7D4</accession>
<comment type="caution">
    <text evidence="1">The sequence shown here is derived from an EMBL/GenBank/DDBJ whole genome shotgun (WGS) entry which is preliminary data.</text>
</comment>
<dbReference type="Pfam" id="PF00314">
    <property type="entry name" value="Thaumatin"/>
    <property type="match status" value="1"/>
</dbReference>
<dbReference type="EMBL" id="JAGKQM010000016">
    <property type="protein sequence ID" value="KAH0876132.1"/>
    <property type="molecule type" value="Genomic_DNA"/>
</dbReference>
<protein>
    <recommendedName>
        <fullName evidence="3">Thaumatin-like protein</fullName>
    </recommendedName>
</protein>
<dbReference type="SMART" id="SM00205">
    <property type="entry name" value="THN"/>
    <property type="match status" value="1"/>
</dbReference>
<keyword evidence="2" id="KW-1185">Reference proteome</keyword>
<evidence type="ECO:0000313" key="2">
    <source>
        <dbReference type="Proteomes" id="UP000824890"/>
    </source>
</evidence>
<dbReference type="InterPro" id="IPR037176">
    <property type="entry name" value="Osmotin/thaumatin-like_sf"/>
</dbReference>
<reference evidence="1 2" key="1">
    <citation type="submission" date="2021-05" db="EMBL/GenBank/DDBJ databases">
        <title>Genome Assembly of Synthetic Allotetraploid Brassica napus Reveals Homoeologous Exchanges between Subgenomes.</title>
        <authorList>
            <person name="Davis J.T."/>
        </authorList>
    </citation>
    <scope>NUCLEOTIDE SEQUENCE [LARGE SCALE GENOMIC DNA]</scope>
    <source>
        <strain evidence="2">cv. Da-Ae</strain>
        <tissue evidence="1">Seedling</tissue>
    </source>
</reference>
<evidence type="ECO:0008006" key="3">
    <source>
        <dbReference type="Google" id="ProtNLM"/>
    </source>
</evidence>
<name>A0ABQ7Z7D4_BRANA</name>
<sequence>MRLKLKMLNFWKTTSFTSRVHAILSGFLRREPRRRIQSPDDSESGERNRKLHRRRLRRRFDAKVSSGASCESKGRVISCRSACDVFDTDEYCCRGVYGNPSTCRPTHYSKIFKKACPTAYSYAYDDPTSIFTCSGSDYVISFCSYRKKPVGT</sequence>
<dbReference type="Gene3D" id="2.60.110.10">
    <property type="entry name" value="Thaumatin"/>
    <property type="match status" value="1"/>
</dbReference>
<evidence type="ECO:0000313" key="1">
    <source>
        <dbReference type="EMBL" id="KAH0876132.1"/>
    </source>
</evidence>
<organism evidence="1 2">
    <name type="scientific">Brassica napus</name>
    <name type="common">Rape</name>
    <dbReference type="NCBI Taxonomy" id="3708"/>
    <lineage>
        <taxon>Eukaryota</taxon>
        <taxon>Viridiplantae</taxon>
        <taxon>Streptophyta</taxon>
        <taxon>Embryophyta</taxon>
        <taxon>Tracheophyta</taxon>
        <taxon>Spermatophyta</taxon>
        <taxon>Magnoliopsida</taxon>
        <taxon>eudicotyledons</taxon>
        <taxon>Gunneridae</taxon>
        <taxon>Pentapetalae</taxon>
        <taxon>rosids</taxon>
        <taxon>malvids</taxon>
        <taxon>Brassicales</taxon>
        <taxon>Brassicaceae</taxon>
        <taxon>Brassiceae</taxon>
        <taxon>Brassica</taxon>
    </lineage>
</organism>
<gene>
    <name evidence="1" type="ORF">HID58_073494</name>
</gene>
<dbReference type="PROSITE" id="PS51367">
    <property type="entry name" value="THAUMATIN_2"/>
    <property type="match status" value="1"/>
</dbReference>
<dbReference type="InterPro" id="IPR001938">
    <property type="entry name" value="Thaumatin"/>
</dbReference>
<dbReference type="PANTHER" id="PTHR31048">
    <property type="entry name" value="OS03G0233200 PROTEIN"/>
    <property type="match status" value="1"/>
</dbReference>
<dbReference type="Proteomes" id="UP000824890">
    <property type="component" value="Unassembled WGS sequence"/>
</dbReference>
<dbReference type="SUPFAM" id="SSF49870">
    <property type="entry name" value="Osmotin, thaumatin-like protein"/>
    <property type="match status" value="1"/>
</dbReference>
<proteinExistence type="predicted"/>